<dbReference type="HOGENOM" id="CLU_2485774_0_0_1"/>
<keyword evidence="3" id="KW-1185">Reference proteome</keyword>
<sequence>MKLLIIFACLVSLVLCHEILYTPGYTSYYTSPGLAYARHTAAVLPLAYTRLIQPASQSHVYHSVETPNSYQQQYRSDYKPLTYEYLF</sequence>
<dbReference type="Proteomes" id="UP000008792">
    <property type="component" value="Unassembled WGS sequence"/>
</dbReference>
<name>B4LHZ0_DROVI</name>
<dbReference type="eggNOG" id="ENOG502T8R9">
    <property type="taxonomic scope" value="Eukaryota"/>
</dbReference>
<protein>
    <submittedName>
        <fullName evidence="2">Uncharacterized protein</fullName>
    </submittedName>
</protein>
<gene>
    <name evidence="2" type="primary">Dvir\GJ12648</name>
    <name evidence="2" type="ORF">Dvir_GJ12648</name>
</gene>
<accession>B4LHZ0</accession>
<dbReference type="EMBL" id="CH940647">
    <property type="protein sequence ID" value="EDW68534.1"/>
    <property type="molecule type" value="Genomic_DNA"/>
</dbReference>
<dbReference type="KEGG" id="dvi:6623707"/>
<evidence type="ECO:0000313" key="2">
    <source>
        <dbReference type="EMBL" id="EDW68534.1"/>
    </source>
</evidence>
<feature type="signal peptide" evidence="1">
    <location>
        <begin position="1"/>
        <end position="16"/>
    </location>
</feature>
<proteinExistence type="predicted"/>
<dbReference type="OMA" id="QSHVYHS"/>
<feature type="chain" id="PRO_5002815870" evidence="1">
    <location>
        <begin position="17"/>
        <end position="87"/>
    </location>
</feature>
<reference evidence="2 3" key="1">
    <citation type="journal article" date="2007" name="Nature">
        <title>Evolution of genes and genomes on the Drosophila phylogeny.</title>
        <authorList>
            <consortium name="Drosophila 12 Genomes Consortium"/>
            <person name="Clark A.G."/>
            <person name="Eisen M.B."/>
            <person name="Smith D.R."/>
            <person name="Bergman C.M."/>
            <person name="Oliver B."/>
            <person name="Markow T.A."/>
            <person name="Kaufman T.C."/>
            <person name="Kellis M."/>
            <person name="Gelbart W."/>
            <person name="Iyer V.N."/>
            <person name="Pollard D.A."/>
            <person name="Sackton T.B."/>
            <person name="Larracuente A.M."/>
            <person name="Singh N.D."/>
            <person name="Abad J.P."/>
            <person name="Abt D.N."/>
            <person name="Adryan B."/>
            <person name="Aguade M."/>
            <person name="Akashi H."/>
            <person name="Anderson W.W."/>
            <person name="Aquadro C.F."/>
            <person name="Ardell D.H."/>
            <person name="Arguello R."/>
            <person name="Artieri C.G."/>
            <person name="Barbash D.A."/>
            <person name="Barker D."/>
            <person name="Barsanti P."/>
            <person name="Batterham P."/>
            <person name="Batzoglou S."/>
            <person name="Begun D."/>
            <person name="Bhutkar A."/>
            <person name="Blanco E."/>
            <person name="Bosak S.A."/>
            <person name="Bradley R.K."/>
            <person name="Brand A.D."/>
            <person name="Brent M.R."/>
            <person name="Brooks A.N."/>
            <person name="Brown R.H."/>
            <person name="Butlin R.K."/>
            <person name="Caggese C."/>
            <person name="Calvi B.R."/>
            <person name="Bernardo de Carvalho A."/>
            <person name="Caspi A."/>
            <person name="Castrezana S."/>
            <person name="Celniker S.E."/>
            <person name="Chang J.L."/>
            <person name="Chapple C."/>
            <person name="Chatterji S."/>
            <person name="Chinwalla A."/>
            <person name="Civetta A."/>
            <person name="Clifton S.W."/>
            <person name="Comeron J.M."/>
            <person name="Costello J.C."/>
            <person name="Coyne J.A."/>
            <person name="Daub J."/>
            <person name="David R.G."/>
            <person name="Delcher A.L."/>
            <person name="Delehaunty K."/>
            <person name="Do C.B."/>
            <person name="Ebling H."/>
            <person name="Edwards K."/>
            <person name="Eickbush T."/>
            <person name="Evans J.D."/>
            <person name="Filipski A."/>
            <person name="Findeiss S."/>
            <person name="Freyhult E."/>
            <person name="Fulton L."/>
            <person name="Fulton R."/>
            <person name="Garcia A.C."/>
            <person name="Gardiner A."/>
            <person name="Garfield D.A."/>
            <person name="Garvin B.E."/>
            <person name="Gibson G."/>
            <person name="Gilbert D."/>
            <person name="Gnerre S."/>
            <person name="Godfrey J."/>
            <person name="Good R."/>
            <person name="Gotea V."/>
            <person name="Gravely B."/>
            <person name="Greenberg A.J."/>
            <person name="Griffiths-Jones S."/>
            <person name="Gross S."/>
            <person name="Guigo R."/>
            <person name="Gustafson E.A."/>
            <person name="Haerty W."/>
            <person name="Hahn M.W."/>
            <person name="Halligan D.L."/>
            <person name="Halpern A.L."/>
            <person name="Halter G.M."/>
            <person name="Han M.V."/>
            <person name="Heger A."/>
            <person name="Hillier L."/>
            <person name="Hinrichs A.S."/>
            <person name="Holmes I."/>
            <person name="Hoskins R.A."/>
            <person name="Hubisz M.J."/>
            <person name="Hultmark D."/>
            <person name="Huntley M.A."/>
            <person name="Jaffe D.B."/>
            <person name="Jagadeeshan S."/>
            <person name="Jeck W.R."/>
            <person name="Johnson J."/>
            <person name="Jones C.D."/>
            <person name="Jordan W.C."/>
            <person name="Karpen G.H."/>
            <person name="Kataoka E."/>
            <person name="Keightley P.D."/>
            <person name="Kheradpour P."/>
            <person name="Kirkness E.F."/>
            <person name="Koerich L.B."/>
            <person name="Kristiansen K."/>
            <person name="Kudrna D."/>
            <person name="Kulathinal R.J."/>
            <person name="Kumar S."/>
            <person name="Kwok R."/>
            <person name="Lander E."/>
            <person name="Langley C.H."/>
            <person name="Lapoint R."/>
            <person name="Lazzaro B.P."/>
            <person name="Lee S.J."/>
            <person name="Levesque L."/>
            <person name="Li R."/>
            <person name="Lin C.F."/>
            <person name="Lin M.F."/>
            <person name="Lindblad-Toh K."/>
            <person name="Llopart A."/>
            <person name="Long M."/>
            <person name="Low L."/>
            <person name="Lozovsky E."/>
            <person name="Lu J."/>
            <person name="Luo M."/>
            <person name="Machado C.A."/>
            <person name="Makalowski W."/>
            <person name="Marzo M."/>
            <person name="Matsuda M."/>
            <person name="Matzkin L."/>
            <person name="McAllister B."/>
            <person name="McBride C.S."/>
            <person name="McKernan B."/>
            <person name="McKernan K."/>
            <person name="Mendez-Lago M."/>
            <person name="Minx P."/>
            <person name="Mollenhauer M.U."/>
            <person name="Montooth K."/>
            <person name="Mount S.M."/>
            <person name="Mu X."/>
            <person name="Myers E."/>
            <person name="Negre B."/>
            <person name="Newfeld S."/>
            <person name="Nielsen R."/>
            <person name="Noor M.A."/>
            <person name="O'Grady P."/>
            <person name="Pachter L."/>
            <person name="Papaceit M."/>
            <person name="Parisi M.J."/>
            <person name="Parisi M."/>
            <person name="Parts L."/>
            <person name="Pedersen J.S."/>
            <person name="Pesole G."/>
            <person name="Phillippy A.M."/>
            <person name="Ponting C.P."/>
            <person name="Pop M."/>
            <person name="Porcelli D."/>
            <person name="Powell J.R."/>
            <person name="Prohaska S."/>
            <person name="Pruitt K."/>
            <person name="Puig M."/>
            <person name="Quesneville H."/>
            <person name="Ram K.R."/>
            <person name="Rand D."/>
            <person name="Rasmussen M.D."/>
            <person name="Reed L.K."/>
            <person name="Reenan R."/>
            <person name="Reily A."/>
            <person name="Remington K.A."/>
            <person name="Rieger T.T."/>
            <person name="Ritchie M.G."/>
            <person name="Robin C."/>
            <person name="Rogers Y.H."/>
            <person name="Rohde C."/>
            <person name="Rozas J."/>
            <person name="Rubenfield M.J."/>
            <person name="Ruiz A."/>
            <person name="Russo S."/>
            <person name="Salzberg S.L."/>
            <person name="Sanchez-Gracia A."/>
            <person name="Saranga D.J."/>
            <person name="Sato H."/>
            <person name="Schaeffer S.W."/>
            <person name="Schatz M.C."/>
            <person name="Schlenke T."/>
            <person name="Schwartz R."/>
            <person name="Segarra C."/>
            <person name="Singh R.S."/>
            <person name="Sirot L."/>
            <person name="Sirota M."/>
            <person name="Sisneros N.B."/>
            <person name="Smith C.D."/>
            <person name="Smith T.F."/>
            <person name="Spieth J."/>
            <person name="Stage D.E."/>
            <person name="Stark A."/>
            <person name="Stephan W."/>
            <person name="Strausberg R.L."/>
            <person name="Strempel S."/>
            <person name="Sturgill D."/>
            <person name="Sutton G."/>
            <person name="Sutton G.G."/>
            <person name="Tao W."/>
            <person name="Teichmann S."/>
            <person name="Tobari Y.N."/>
            <person name="Tomimura Y."/>
            <person name="Tsolas J.M."/>
            <person name="Valente V.L."/>
            <person name="Venter E."/>
            <person name="Venter J.C."/>
            <person name="Vicario S."/>
            <person name="Vieira F.G."/>
            <person name="Vilella A.J."/>
            <person name="Villasante A."/>
            <person name="Walenz B."/>
            <person name="Wang J."/>
            <person name="Wasserman M."/>
            <person name="Watts T."/>
            <person name="Wilson D."/>
            <person name="Wilson R.K."/>
            <person name="Wing R.A."/>
            <person name="Wolfner M.F."/>
            <person name="Wong A."/>
            <person name="Wong G.K."/>
            <person name="Wu C.I."/>
            <person name="Wu G."/>
            <person name="Yamamoto D."/>
            <person name="Yang H.P."/>
            <person name="Yang S.P."/>
            <person name="Yorke J.A."/>
            <person name="Yoshida K."/>
            <person name="Zdobnov E."/>
            <person name="Zhang P."/>
            <person name="Zhang Y."/>
            <person name="Zimin A.V."/>
            <person name="Baldwin J."/>
            <person name="Abdouelleil A."/>
            <person name="Abdulkadir J."/>
            <person name="Abebe A."/>
            <person name="Abera B."/>
            <person name="Abreu J."/>
            <person name="Acer S.C."/>
            <person name="Aftuck L."/>
            <person name="Alexander A."/>
            <person name="An P."/>
            <person name="Anderson E."/>
            <person name="Anderson S."/>
            <person name="Arachi H."/>
            <person name="Azer M."/>
            <person name="Bachantsang P."/>
            <person name="Barry A."/>
            <person name="Bayul T."/>
            <person name="Berlin A."/>
            <person name="Bessette D."/>
            <person name="Bloom T."/>
            <person name="Blye J."/>
            <person name="Boguslavskiy L."/>
            <person name="Bonnet C."/>
            <person name="Boukhgalter B."/>
            <person name="Bourzgui I."/>
            <person name="Brown A."/>
            <person name="Cahill P."/>
            <person name="Channer S."/>
            <person name="Cheshatsang Y."/>
            <person name="Chuda L."/>
            <person name="Citroen M."/>
            <person name="Collymore A."/>
            <person name="Cooke P."/>
            <person name="Costello M."/>
            <person name="D'Aco K."/>
            <person name="Daza R."/>
            <person name="De Haan G."/>
            <person name="DeGray S."/>
            <person name="DeMaso C."/>
            <person name="Dhargay N."/>
            <person name="Dooley K."/>
            <person name="Dooley E."/>
            <person name="Doricent M."/>
            <person name="Dorje P."/>
            <person name="Dorjee K."/>
            <person name="Dupes A."/>
            <person name="Elong R."/>
            <person name="Falk J."/>
            <person name="Farina A."/>
            <person name="Faro S."/>
            <person name="Ferguson D."/>
            <person name="Fisher S."/>
            <person name="Foley C.D."/>
            <person name="Franke A."/>
            <person name="Friedrich D."/>
            <person name="Gadbois L."/>
            <person name="Gearin G."/>
            <person name="Gearin C.R."/>
            <person name="Giannoukos G."/>
            <person name="Goode T."/>
            <person name="Graham J."/>
            <person name="Grandbois E."/>
            <person name="Grewal S."/>
            <person name="Gyaltsen K."/>
            <person name="Hafez N."/>
            <person name="Hagos B."/>
            <person name="Hall J."/>
            <person name="Henson C."/>
            <person name="Hollinger A."/>
            <person name="Honan T."/>
            <person name="Huard M.D."/>
            <person name="Hughes L."/>
            <person name="Hurhula B."/>
            <person name="Husby M.E."/>
            <person name="Kamat A."/>
            <person name="Kanga B."/>
            <person name="Kashin S."/>
            <person name="Khazanovich D."/>
            <person name="Kisner P."/>
            <person name="Lance K."/>
            <person name="Lara M."/>
            <person name="Lee W."/>
            <person name="Lennon N."/>
            <person name="Letendre F."/>
            <person name="LeVine R."/>
            <person name="Lipovsky A."/>
            <person name="Liu X."/>
            <person name="Liu J."/>
            <person name="Liu S."/>
            <person name="Lokyitsang T."/>
            <person name="Lokyitsang Y."/>
            <person name="Lubonja R."/>
            <person name="Lui A."/>
            <person name="MacDonald P."/>
            <person name="Magnisalis V."/>
            <person name="Maru K."/>
            <person name="Matthews C."/>
            <person name="McCusker W."/>
            <person name="McDonough S."/>
            <person name="Mehta T."/>
            <person name="Meldrim J."/>
            <person name="Meneus L."/>
            <person name="Mihai O."/>
            <person name="Mihalev A."/>
            <person name="Mihova T."/>
            <person name="Mittelman R."/>
            <person name="Mlenga V."/>
            <person name="Montmayeur A."/>
            <person name="Mulrain L."/>
            <person name="Navidi A."/>
            <person name="Naylor J."/>
            <person name="Negash T."/>
            <person name="Nguyen T."/>
            <person name="Nguyen N."/>
            <person name="Nicol R."/>
            <person name="Norbu C."/>
            <person name="Norbu N."/>
            <person name="Novod N."/>
            <person name="O'Neill B."/>
            <person name="Osman S."/>
            <person name="Markiewicz E."/>
            <person name="Oyono O.L."/>
            <person name="Patti C."/>
            <person name="Phunkhang P."/>
            <person name="Pierre F."/>
            <person name="Priest M."/>
            <person name="Raghuraman S."/>
            <person name="Rege F."/>
            <person name="Reyes R."/>
            <person name="Rise C."/>
            <person name="Rogov P."/>
            <person name="Ross K."/>
            <person name="Ryan E."/>
            <person name="Settipalli S."/>
            <person name="Shea T."/>
            <person name="Sherpa N."/>
            <person name="Shi L."/>
            <person name="Shih D."/>
            <person name="Sparrow T."/>
            <person name="Spaulding J."/>
            <person name="Stalker J."/>
            <person name="Stange-Thomann N."/>
            <person name="Stavropoulos S."/>
            <person name="Stone C."/>
            <person name="Strader C."/>
            <person name="Tesfaye S."/>
            <person name="Thomson T."/>
            <person name="Thoulutsang Y."/>
            <person name="Thoulutsang D."/>
            <person name="Topham K."/>
            <person name="Topping I."/>
            <person name="Tsamla T."/>
            <person name="Vassiliev H."/>
            <person name="Vo A."/>
            <person name="Wangchuk T."/>
            <person name="Wangdi T."/>
            <person name="Weiand M."/>
            <person name="Wilkinson J."/>
            <person name="Wilson A."/>
            <person name="Yadav S."/>
            <person name="Young G."/>
            <person name="Yu Q."/>
            <person name="Zembek L."/>
            <person name="Zhong D."/>
            <person name="Zimmer A."/>
            <person name="Zwirko Z."/>
            <person name="Jaffe D.B."/>
            <person name="Alvarez P."/>
            <person name="Brockman W."/>
            <person name="Butler J."/>
            <person name="Chin C."/>
            <person name="Gnerre S."/>
            <person name="Grabherr M."/>
            <person name="Kleber M."/>
            <person name="Mauceli E."/>
            <person name="MacCallum I."/>
        </authorList>
    </citation>
    <scope>NUCLEOTIDE SEQUENCE [LARGE SCALE GENOMIC DNA]</scope>
    <source>
        <strain evidence="3">Tucson 15010-1051.87</strain>
    </source>
</reference>
<dbReference type="AlphaFoldDB" id="B4LHZ0"/>
<dbReference type="InParanoid" id="B4LHZ0"/>
<evidence type="ECO:0000313" key="3">
    <source>
        <dbReference type="Proteomes" id="UP000008792"/>
    </source>
</evidence>
<dbReference type="PhylomeDB" id="B4LHZ0"/>
<dbReference type="OrthoDB" id="8055662at2759"/>
<organism evidence="2 3">
    <name type="scientific">Drosophila virilis</name>
    <name type="common">Fruit fly</name>
    <dbReference type="NCBI Taxonomy" id="7244"/>
    <lineage>
        <taxon>Eukaryota</taxon>
        <taxon>Metazoa</taxon>
        <taxon>Ecdysozoa</taxon>
        <taxon>Arthropoda</taxon>
        <taxon>Hexapoda</taxon>
        <taxon>Insecta</taxon>
        <taxon>Pterygota</taxon>
        <taxon>Neoptera</taxon>
        <taxon>Endopterygota</taxon>
        <taxon>Diptera</taxon>
        <taxon>Brachycera</taxon>
        <taxon>Muscomorpha</taxon>
        <taxon>Ephydroidea</taxon>
        <taxon>Drosophilidae</taxon>
        <taxon>Drosophila</taxon>
    </lineage>
</organism>
<dbReference type="SMR" id="B4LHZ0"/>
<evidence type="ECO:0000256" key="1">
    <source>
        <dbReference type="SAM" id="SignalP"/>
    </source>
</evidence>
<keyword evidence="1" id="KW-0732">Signal</keyword>